<dbReference type="SUPFAM" id="SSF53927">
    <property type="entry name" value="Cytidine deaminase-like"/>
    <property type="match status" value="1"/>
</dbReference>
<organism evidence="2 3">
    <name type="scientific">Streptomyces pini</name>
    <dbReference type="NCBI Taxonomy" id="1520580"/>
    <lineage>
        <taxon>Bacteria</taxon>
        <taxon>Bacillati</taxon>
        <taxon>Actinomycetota</taxon>
        <taxon>Actinomycetes</taxon>
        <taxon>Kitasatosporales</taxon>
        <taxon>Streptomycetaceae</taxon>
        <taxon>Streptomyces</taxon>
    </lineage>
</organism>
<sequence length="174" mass="18864">MRDRPALAGEAGRSRVEHGAAARRNALRPAGGRGWRGRMTNVSDEELIASAEAVLHPHPVGGRLFGNVASTLVAETGRLHSGVCIDTGSGTGFRAEHAAIAAMVTAREYRIAKIVAVWRDDEGTLRVVPPCGRCREFIRQIDPGNLDTEVVPGPRHSLRLRELPPYQEWPSAYG</sequence>
<dbReference type="GO" id="GO:0003824">
    <property type="term" value="F:catalytic activity"/>
    <property type="evidence" value="ECO:0007669"/>
    <property type="project" value="InterPro"/>
</dbReference>
<protein>
    <submittedName>
        <fullName evidence="2">Cytidine deaminase</fullName>
    </submittedName>
</protein>
<evidence type="ECO:0000313" key="3">
    <source>
        <dbReference type="Proteomes" id="UP000198928"/>
    </source>
</evidence>
<feature type="region of interest" description="Disordered" evidence="1">
    <location>
        <begin position="1"/>
        <end position="21"/>
    </location>
</feature>
<reference evidence="3" key="1">
    <citation type="submission" date="2016-10" db="EMBL/GenBank/DDBJ databases">
        <authorList>
            <person name="Varghese N."/>
            <person name="Submissions S."/>
        </authorList>
    </citation>
    <scope>NUCLEOTIDE SEQUENCE [LARGE SCALE GENOMIC DNA]</scope>
    <source>
        <strain evidence="3">PL19</strain>
    </source>
</reference>
<keyword evidence="3" id="KW-1185">Reference proteome</keyword>
<gene>
    <name evidence="2" type="ORF">SAMN05192584_10938</name>
</gene>
<dbReference type="CDD" id="cd01283">
    <property type="entry name" value="cytidine_deaminase"/>
    <property type="match status" value="1"/>
</dbReference>
<dbReference type="InterPro" id="IPR016193">
    <property type="entry name" value="Cytidine_deaminase-like"/>
</dbReference>
<evidence type="ECO:0000256" key="1">
    <source>
        <dbReference type="SAM" id="MobiDB-lite"/>
    </source>
</evidence>
<dbReference type="Proteomes" id="UP000198928">
    <property type="component" value="Unassembled WGS sequence"/>
</dbReference>
<evidence type="ECO:0000313" key="2">
    <source>
        <dbReference type="EMBL" id="SFK81658.1"/>
    </source>
</evidence>
<accession>A0A1I4CK96</accession>
<dbReference type="Gene3D" id="3.40.140.10">
    <property type="entry name" value="Cytidine Deaminase, domain 2"/>
    <property type="match status" value="1"/>
</dbReference>
<name>A0A1I4CK96_9ACTN</name>
<proteinExistence type="predicted"/>
<dbReference type="AlphaFoldDB" id="A0A1I4CK96"/>
<dbReference type="EMBL" id="FOSG01000009">
    <property type="protein sequence ID" value="SFK81658.1"/>
    <property type="molecule type" value="Genomic_DNA"/>
</dbReference>